<dbReference type="EMBL" id="KY468407">
    <property type="protein sequence ID" value="ASU50605.1"/>
    <property type="molecule type" value="Genomic_DNA"/>
</dbReference>
<dbReference type="InterPro" id="IPR014382">
    <property type="entry name" value="DNA-dir_DNA_pol_B_adenovir"/>
</dbReference>
<dbReference type="PROSITE" id="PS00116">
    <property type="entry name" value="DNA_POLYMERASE_B"/>
    <property type="match status" value="1"/>
</dbReference>
<dbReference type="GO" id="GO:0042025">
    <property type="term" value="C:host cell nucleus"/>
    <property type="evidence" value="ECO:0007669"/>
    <property type="project" value="UniProtKB-SubCell"/>
</dbReference>
<evidence type="ECO:0000313" key="17">
    <source>
        <dbReference type="EMBL" id="ASU50578.1"/>
    </source>
</evidence>
<evidence type="ECO:0000256" key="12">
    <source>
        <dbReference type="PIRNR" id="PIRNR000788"/>
    </source>
</evidence>
<dbReference type="Proteomes" id="UP000318427">
    <property type="component" value="Segment"/>
</dbReference>
<dbReference type="InterPro" id="IPR017964">
    <property type="entry name" value="DNA-dir_DNA_pol_B_CS"/>
</dbReference>
<evidence type="ECO:0000256" key="10">
    <source>
        <dbReference type="ARBA" id="ARBA00046822"/>
    </source>
</evidence>
<dbReference type="InterPro" id="IPR004868">
    <property type="entry name" value="DNA-dir_DNA_pol_B_mt/vir"/>
</dbReference>
<keyword evidence="9 12" id="KW-0238">DNA-binding</keyword>
<dbReference type="Gene3D" id="3.90.1600.10">
    <property type="entry name" value="Palm domain of DNA polymerase"/>
    <property type="match status" value="1"/>
</dbReference>
<evidence type="ECO:0000256" key="6">
    <source>
        <dbReference type="ARBA" id="ARBA00022705"/>
    </source>
</evidence>
<dbReference type="InterPro" id="IPR043502">
    <property type="entry name" value="DNA/RNA_pol_sf"/>
</dbReference>
<dbReference type="Proteomes" id="UP000317920">
    <property type="component" value="Segment"/>
</dbReference>
<evidence type="ECO:0000256" key="11">
    <source>
        <dbReference type="ARBA" id="ARBA00049244"/>
    </source>
</evidence>
<dbReference type="SMART" id="SM00486">
    <property type="entry name" value="POLBc"/>
    <property type="match status" value="1"/>
</dbReference>
<dbReference type="GO" id="GO:0003887">
    <property type="term" value="F:DNA-directed DNA polymerase activity"/>
    <property type="evidence" value="ECO:0007669"/>
    <property type="project" value="UniProtKB-UniRule"/>
</dbReference>
<evidence type="ECO:0000256" key="13">
    <source>
        <dbReference type="RuleBase" id="RU000442"/>
    </source>
</evidence>
<organism evidence="15">
    <name type="scientific">Odocoileus adenovirus 1</name>
    <dbReference type="NCBI Taxonomy" id="78522"/>
    <lineage>
        <taxon>Viruses</taxon>
        <taxon>Varidnaviria</taxon>
        <taxon>Bamfordvirae</taxon>
        <taxon>Preplasmiviricota</taxon>
        <taxon>Polisuviricotina</taxon>
        <taxon>Pharingeaviricetes</taxon>
        <taxon>Rowavirales</taxon>
        <taxon>Adenoviridae</taxon>
        <taxon>Barthadenovirus</taxon>
        <taxon>Barthadenovirus cervi</taxon>
        <taxon>Deer atadenovirus A</taxon>
    </lineage>
</organism>
<dbReference type="InterPro" id="IPR006172">
    <property type="entry name" value="DNA-dir_DNA_pol_B"/>
</dbReference>
<accession>A0A223PYW5</accession>
<comment type="catalytic activity">
    <reaction evidence="11 12 13">
        <text>DNA(n) + a 2'-deoxyribonucleoside 5'-triphosphate = DNA(n+1) + diphosphate</text>
        <dbReference type="Rhea" id="RHEA:22508"/>
        <dbReference type="Rhea" id="RHEA-COMP:17339"/>
        <dbReference type="Rhea" id="RHEA-COMP:17340"/>
        <dbReference type="ChEBI" id="CHEBI:33019"/>
        <dbReference type="ChEBI" id="CHEBI:61560"/>
        <dbReference type="ChEBI" id="CHEBI:173112"/>
        <dbReference type="EC" id="2.7.7.7"/>
    </reaction>
</comment>
<evidence type="ECO:0000256" key="2">
    <source>
        <dbReference type="ARBA" id="ARBA00005755"/>
    </source>
</evidence>
<dbReference type="EC" id="2.7.7.7" evidence="12 13"/>
<keyword evidence="7 12" id="KW-0239">DNA-directed DNA polymerase</keyword>
<name>A0A223PYW5_9ADEN</name>
<evidence type="ECO:0000256" key="1">
    <source>
        <dbReference type="ARBA" id="ARBA00004147"/>
    </source>
</evidence>
<dbReference type="InterPro" id="IPR023211">
    <property type="entry name" value="DNA_pol_palm_dom_sf"/>
</dbReference>
<evidence type="ECO:0000256" key="5">
    <source>
        <dbReference type="ARBA" id="ARBA00022695"/>
    </source>
</evidence>
<dbReference type="InterPro" id="IPR012337">
    <property type="entry name" value="RNaseH-like_sf"/>
</dbReference>
<dbReference type="GO" id="GO:0006260">
    <property type="term" value="P:DNA replication"/>
    <property type="evidence" value="ECO:0007669"/>
    <property type="project" value="UniProtKB-KW"/>
</dbReference>
<evidence type="ECO:0000256" key="7">
    <source>
        <dbReference type="ARBA" id="ARBA00022932"/>
    </source>
</evidence>
<keyword evidence="5 12" id="KW-0548">Nucleotidyltransferase</keyword>
<comment type="subcellular location">
    <subcellularLocation>
        <location evidence="1">Host nucleus</location>
    </subcellularLocation>
</comment>
<dbReference type="Proteomes" id="UP000317382">
    <property type="component" value="Genome"/>
</dbReference>
<dbReference type="PRINTS" id="PR00106">
    <property type="entry name" value="DNAPOLB"/>
</dbReference>
<dbReference type="SUPFAM" id="SSF56672">
    <property type="entry name" value="DNA/RNA polymerases"/>
    <property type="match status" value="1"/>
</dbReference>
<dbReference type="PIRSF" id="PIRSF000788">
    <property type="entry name" value="DPol_ADV"/>
    <property type="match status" value="1"/>
</dbReference>
<dbReference type="Proteomes" id="UP000318921">
    <property type="component" value="Segment"/>
</dbReference>
<dbReference type="SUPFAM" id="SSF53098">
    <property type="entry name" value="Ribonuclease H-like"/>
    <property type="match status" value="1"/>
</dbReference>
<protein>
    <recommendedName>
        <fullName evidence="12 13">DNA polymerase</fullName>
        <ecNumber evidence="12 13">2.7.7.7</ecNumber>
    </recommendedName>
</protein>
<evidence type="ECO:0000256" key="9">
    <source>
        <dbReference type="ARBA" id="ARBA00023125"/>
    </source>
</evidence>
<dbReference type="InterPro" id="IPR036397">
    <property type="entry name" value="RNaseH_sf"/>
</dbReference>
<dbReference type="GO" id="GO:0000166">
    <property type="term" value="F:nucleotide binding"/>
    <property type="evidence" value="ECO:0007669"/>
    <property type="project" value="UniProtKB-UniRule"/>
</dbReference>
<evidence type="ECO:0000256" key="3">
    <source>
        <dbReference type="ARBA" id="ARBA00022562"/>
    </source>
</evidence>
<keyword evidence="3" id="KW-1048">Host nucleus</keyword>
<proteinExistence type="inferred from homology"/>
<evidence type="ECO:0000313" key="16">
    <source>
        <dbReference type="EMBL" id="ASU50551.1"/>
    </source>
</evidence>
<reference evidence="15" key="2">
    <citation type="submission" date="2017-01" db="EMBL/GenBank/DDBJ databases">
        <authorList>
            <person name="Mah S.A."/>
            <person name="Swanson W.J."/>
            <person name="Moy G.W."/>
            <person name="Vacquier V.D."/>
        </authorList>
    </citation>
    <scope>NUCLEOTIDE SEQUENCE</scope>
    <source>
        <strain evidence="15">Ad10_Aa</strain>
        <strain evidence="16">Ad13_Elk</strain>
        <strain evidence="17">Ad16_Elk</strain>
        <strain evidence="18">Ad99_Aa</strain>
    </source>
</reference>
<dbReference type="EMBL" id="KY468404">
    <property type="protein sequence ID" value="ASU50524.1"/>
    <property type="molecule type" value="Genomic_DNA"/>
</dbReference>
<comment type="subunit">
    <text evidence="10">Heterodimer with the terminal protein; this heterodimer binds to bp 9 to 18 of the genome. Forms a complex with viral pTP, DBP and hosts NFIA and POU2F1/OCT1 for initiation of replication.</text>
</comment>
<dbReference type="GO" id="GO:0003677">
    <property type="term" value="F:DNA binding"/>
    <property type="evidence" value="ECO:0007669"/>
    <property type="project" value="UniProtKB-UniRule"/>
</dbReference>
<evidence type="ECO:0000313" key="18">
    <source>
        <dbReference type="EMBL" id="ASU50605.1"/>
    </source>
</evidence>
<dbReference type="EMBL" id="KY468406">
    <property type="protein sequence ID" value="ASU50578.1"/>
    <property type="molecule type" value="Genomic_DNA"/>
</dbReference>
<comment type="similarity">
    <text evidence="2 12 13">Belongs to the DNA polymerase type-B family.</text>
</comment>
<evidence type="ECO:0000313" key="15">
    <source>
        <dbReference type="EMBL" id="ASU50524.1"/>
    </source>
</evidence>
<dbReference type="Gene3D" id="3.30.420.10">
    <property type="entry name" value="Ribonuclease H-like superfamily/Ribonuclease H"/>
    <property type="match status" value="1"/>
</dbReference>
<feature type="domain" description="DNA-directed DNA polymerase family B mitochondria/virus" evidence="14">
    <location>
        <begin position="325"/>
        <end position="791"/>
    </location>
</feature>
<evidence type="ECO:0000259" key="14">
    <source>
        <dbReference type="Pfam" id="PF03175"/>
    </source>
</evidence>
<evidence type="ECO:0000256" key="8">
    <source>
        <dbReference type="ARBA" id="ARBA00023109"/>
    </source>
</evidence>
<reference evidence="15" key="1">
    <citation type="journal article" date="2017" name="J. Gen. Virol.">
        <title>Whole-genome sequences of Odocoileus hemionus deer adenovirus isolates from deer, moose and elk are highly conserved and support a new species in the genus Atadenovirus.</title>
        <authorList>
            <person name="Miller M.M."/>
            <person name="Cornish T.E."/>
            <person name="Creekmore T.E."/>
            <person name="Fox K."/>
            <person name="Laegreid W."/>
            <person name="McKenna J."/>
            <person name="Vasquez M."/>
            <person name="Woods L.W."/>
        </authorList>
    </citation>
    <scope>NUCLEOTIDE SEQUENCE [LARGE SCALE GENOMIC DNA]</scope>
    <source>
        <strain evidence="15">Ad10_Aa</strain>
        <strain evidence="16">Ad13_Elk</strain>
        <strain evidence="17">Ad16_Elk</strain>
        <strain evidence="18">Ad99_Aa</strain>
    </source>
</reference>
<keyword evidence="6 12" id="KW-0235">DNA replication</keyword>
<sequence length="1075" mass="125944">MASKTITKQRSTHYITGLLNNVPMKIIYFKNFEKSFANFLILQGITPYNITQILHFQDILHFYNNFNFPAKIKIWKIFKRYLSCQEEDIGGGSITVNLLNFKNEWYLIKEIKKQEQCEYCGVTYNKIHNCNVKRRDFYYHYINHETKTWWEQIKFSPVGSVKNTKRLFIVYDIETYTYHTAYGKQLVPYLLVFTLLGSSTLKNIAKKIAITCNFVFEKECFLMLDHKEDKIGAAFKLFRSKLQKALAKKIWLTFMSQHNLSEILTFEQLQKLNKEKKLNVMAQPQFIEVYVVGHNICGFDEIVLASHVLEGIKNEDNLSMFKFSRTFMPRAGKLLFNDISLSLPNPKFQKPNEETFKRWNQGIMTEEDFHLQGLKFMVRDTYLLTHCSLRNAAEAYQLPILKGHCPYNALNELFMLGDYEKESSGYPVEKYWSNKTEYEENKPSIGKKYDILEEATKYCIDDVKVTSQLVMQLITGYQDFCEKSLQLSCLFNIFQRPTISSNTQALFKQLFYRDEVFKGEFLTNLEAPSEKMYDYVRSSVRGGRCYPTFVGIYDEPVFVYDICGMYASALTHPMPYGKTLNPFEANLAINHFQHILDSKNIISYFDSSIKPMIVTVDCDPPSLDMLDVLPPLCSKKSGKLCWTNEPLNQEVVTTIDLITLHNRGWRCKILKNQMYAVWPEWKEICREYVKVNITAKEQADKEKNKTKRSISKLLSNALYGSFATKLDQKKVIFANDIDEKDKNRLIEGKSEIISYTSVINKSLPKRTTEQWSKYFLNLPEMNFHQRINKNDFSQTPPFITDTNHVIFKPITYLSADCDELILTTIEDKEEWIKNNRYPTQIASFVLAWTRAFMSEWSEILYGEDRGKPYSERILKSLYGDTDSLFLTAEGHKLMLSKGKYRLKQNNRKLIFDSQKPELTWVVECETKCPKCDQDSFASESCFLAPKLYALKDITCSQCQMQFEGKLRAKGHAKDCLNYEILKECFTEYYLLEQPKKEFATQRKSLKRTLQTGNEVSKPFTVVEKHLLRILRPWKDITLFKGTQFKNGYLLYPYDRKHPNPRPQELLTENPFWGDF</sequence>
<dbReference type="EMBL" id="KY468405">
    <property type="protein sequence ID" value="ASU50551.1"/>
    <property type="molecule type" value="Genomic_DNA"/>
</dbReference>
<evidence type="ECO:0000256" key="4">
    <source>
        <dbReference type="ARBA" id="ARBA00022679"/>
    </source>
</evidence>
<dbReference type="GO" id="GO:0039693">
    <property type="term" value="P:viral DNA genome replication"/>
    <property type="evidence" value="ECO:0007669"/>
    <property type="project" value="UniProtKB-KW"/>
</dbReference>
<keyword evidence="8" id="KW-1194">Viral DNA replication</keyword>
<keyword evidence="4 12" id="KW-0808">Transferase</keyword>
<dbReference type="Pfam" id="PF03175">
    <property type="entry name" value="DNA_pol_B_2"/>
    <property type="match status" value="1"/>
</dbReference>